<dbReference type="PANTHER" id="PTHR30290:SF9">
    <property type="entry name" value="OLIGOPEPTIDE-BINDING PROTEIN APPA"/>
    <property type="match status" value="1"/>
</dbReference>
<dbReference type="Gene3D" id="3.10.105.10">
    <property type="entry name" value="Dipeptide-binding Protein, Domain 3"/>
    <property type="match status" value="1"/>
</dbReference>
<keyword evidence="2" id="KW-0813">Transport</keyword>
<evidence type="ECO:0000256" key="3">
    <source>
        <dbReference type="ARBA" id="ARBA00022729"/>
    </source>
</evidence>
<reference evidence="7 8" key="1">
    <citation type="journal article" date="2019" name="Int. J. Syst. Evol. Microbiol.">
        <title>The Global Catalogue of Microorganisms (GCM) 10K type strain sequencing project: providing services to taxonomists for standard genome sequencing and annotation.</title>
        <authorList>
            <consortium name="The Broad Institute Genomics Platform"/>
            <consortium name="The Broad Institute Genome Sequencing Center for Infectious Disease"/>
            <person name="Wu L."/>
            <person name="Ma J."/>
        </authorList>
    </citation>
    <scope>NUCLEOTIDE SEQUENCE [LARGE SCALE GENOMIC DNA]</scope>
    <source>
        <strain evidence="7 8">JCM 9731</strain>
    </source>
</reference>
<dbReference type="SUPFAM" id="SSF53850">
    <property type="entry name" value="Periplasmic binding protein-like II"/>
    <property type="match status" value="1"/>
</dbReference>
<comment type="caution">
    <text evidence="7">The sequence shown here is derived from an EMBL/GenBank/DDBJ whole genome shotgun (WGS) entry which is preliminary data.</text>
</comment>
<keyword evidence="3 5" id="KW-0732">Signal</keyword>
<dbReference type="InterPro" id="IPR000914">
    <property type="entry name" value="SBP_5_dom"/>
</dbReference>
<feature type="region of interest" description="Disordered" evidence="4">
    <location>
        <begin position="30"/>
        <end position="59"/>
    </location>
</feature>
<accession>A0ABN0W4W0</accession>
<dbReference type="NCBIfam" id="NF045467">
    <property type="entry name" value="Opp4A"/>
    <property type="match status" value="1"/>
</dbReference>
<sequence length="589" mass="65604">MNFKKSSFLLMVMMLVLSLFLAACSGGDDDSKPADDSNTQDENNEGSDEGTSNGPVEGGTLTYAMEGEFEGLLDFAFYGIASDAEILAFINEGMYSYDENLQPIPWLADWTVSEDNKTYTFTLVQDDIKWHNGETLTMEDWVFALETLAHPDYTGPRYVNVQDVVGAEEFHAGEADSISGLVLSEDKQSLEVTFKEAAINNLTNLWSYPMAKSAYDGIAVADMQESAPVRKNPVGVGPFKVKNILPGESVEMVKHEDYWRGAPHLDSVIVKVIDSALTVGELETGNIHMTAFHPSILDQVKALDNVEIIEVPGLSYYYVGFKLGKWDGSKNVMDPNSKYANKQLRQAMLYAINRQEWVDAFFSGLGGPVNTPSPSAHWITASDDELPNNYTFDPAKAEELLDEAGYVDVDGDGFREDPNGDQFVINFGHYDTGNPTFEARARAITQYWHDVGLNAELVMTEVNLYYDMIEKDDPTIEVFYGGWGTGADPDPSALWAEDALWNYPRWVNEDADQLLADALNMDLLKDADGNIDNDKRKEIYVQWQSIVNEELPLLPIMELTDAWAVNSNVKGITFGVNGTNPANEWWIEE</sequence>
<evidence type="ECO:0000313" key="7">
    <source>
        <dbReference type="EMBL" id="GAA0325136.1"/>
    </source>
</evidence>
<comment type="similarity">
    <text evidence="1">Belongs to the bacterial solute-binding protein 5 family.</text>
</comment>
<dbReference type="Gene3D" id="3.40.190.10">
    <property type="entry name" value="Periplasmic binding protein-like II"/>
    <property type="match status" value="1"/>
</dbReference>
<dbReference type="PIRSF" id="PIRSF002741">
    <property type="entry name" value="MppA"/>
    <property type="match status" value="1"/>
</dbReference>
<proteinExistence type="inferred from homology"/>
<feature type="chain" id="PRO_5047045518" evidence="5">
    <location>
        <begin position="23"/>
        <end position="589"/>
    </location>
</feature>
<protein>
    <submittedName>
        <fullName evidence="7">Oligopeptide ABC transporter substrate-binding protein</fullName>
    </submittedName>
</protein>
<evidence type="ECO:0000256" key="4">
    <source>
        <dbReference type="SAM" id="MobiDB-lite"/>
    </source>
</evidence>
<dbReference type="Pfam" id="PF00496">
    <property type="entry name" value="SBP_bac_5"/>
    <property type="match status" value="1"/>
</dbReference>
<organism evidence="7 8">
    <name type="scientific">Bacillus carboniphilus</name>
    <dbReference type="NCBI Taxonomy" id="86663"/>
    <lineage>
        <taxon>Bacteria</taxon>
        <taxon>Bacillati</taxon>
        <taxon>Bacillota</taxon>
        <taxon>Bacilli</taxon>
        <taxon>Bacillales</taxon>
        <taxon>Bacillaceae</taxon>
        <taxon>Bacillus</taxon>
    </lineage>
</organism>
<dbReference type="InterPro" id="IPR030678">
    <property type="entry name" value="Peptide/Ni-bd"/>
</dbReference>
<dbReference type="Proteomes" id="UP001500782">
    <property type="component" value="Unassembled WGS sequence"/>
</dbReference>
<evidence type="ECO:0000256" key="5">
    <source>
        <dbReference type="SAM" id="SignalP"/>
    </source>
</evidence>
<evidence type="ECO:0000259" key="6">
    <source>
        <dbReference type="Pfam" id="PF00496"/>
    </source>
</evidence>
<evidence type="ECO:0000256" key="2">
    <source>
        <dbReference type="ARBA" id="ARBA00022448"/>
    </source>
</evidence>
<dbReference type="RefSeq" id="WP_343797762.1">
    <property type="nucleotide sequence ID" value="NZ_BAAADJ010000015.1"/>
</dbReference>
<evidence type="ECO:0000313" key="8">
    <source>
        <dbReference type="Proteomes" id="UP001500782"/>
    </source>
</evidence>
<dbReference type="PROSITE" id="PS51257">
    <property type="entry name" value="PROKAR_LIPOPROTEIN"/>
    <property type="match status" value="1"/>
</dbReference>
<dbReference type="EMBL" id="BAAADJ010000015">
    <property type="protein sequence ID" value="GAA0325136.1"/>
    <property type="molecule type" value="Genomic_DNA"/>
</dbReference>
<name>A0ABN0W4W0_9BACI</name>
<dbReference type="Gene3D" id="3.90.76.10">
    <property type="entry name" value="Dipeptide-binding Protein, Domain 1"/>
    <property type="match status" value="1"/>
</dbReference>
<dbReference type="InterPro" id="IPR039424">
    <property type="entry name" value="SBP_5"/>
</dbReference>
<feature type="signal peptide" evidence="5">
    <location>
        <begin position="1"/>
        <end position="22"/>
    </location>
</feature>
<feature type="compositionally biased region" description="Acidic residues" evidence="4">
    <location>
        <begin position="38"/>
        <end position="48"/>
    </location>
</feature>
<dbReference type="InterPro" id="IPR050034">
    <property type="entry name" value="Opp4A"/>
</dbReference>
<evidence type="ECO:0000256" key="1">
    <source>
        <dbReference type="ARBA" id="ARBA00005695"/>
    </source>
</evidence>
<keyword evidence="8" id="KW-1185">Reference proteome</keyword>
<dbReference type="PANTHER" id="PTHR30290">
    <property type="entry name" value="PERIPLASMIC BINDING COMPONENT OF ABC TRANSPORTER"/>
    <property type="match status" value="1"/>
</dbReference>
<feature type="domain" description="Solute-binding protein family 5" evidence="6">
    <location>
        <begin position="103"/>
        <end position="495"/>
    </location>
</feature>
<gene>
    <name evidence="7" type="ORF">GCM10008967_14700</name>
</gene>